<dbReference type="Proteomes" id="UP000594903">
    <property type="component" value="Chromosome"/>
</dbReference>
<dbReference type="SUPFAM" id="SSF46785">
    <property type="entry name" value="Winged helix' DNA-binding domain"/>
    <property type="match status" value="1"/>
</dbReference>
<dbReference type="SUPFAM" id="SSF55781">
    <property type="entry name" value="GAF domain-like"/>
    <property type="match status" value="1"/>
</dbReference>
<dbReference type="PROSITE" id="PS51077">
    <property type="entry name" value="HTH_ICLR"/>
    <property type="match status" value="1"/>
</dbReference>
<dbReference type="Gene3D" id="1.10.10.10">
    <property type="entry name" value="Winged helix-like DNA-binding domain superfamily/Winged helix DNA-binding domain"/>
    <property type="match status" value="1"/>
</dbReference>
<evidence type="ECO:0000313" key="6">
    <source>
        <dbReference type="EMBL" id="QPT40391.1"/>
    </source>
</evidence>
<sequence length="237" mass="26390">MMTKNNNLVESVQRALSILETFKEGEVELSLASIASKTGYYKSTILRLIGTLEHFSYIQRTSSGNYRLGKNVFQLGTLYRNSLDIEQLVRPILQELVRTTNETAAYYVRSGTKRQCLYRVNSPRSARHHLEEGVLLPLDVGATGHVLLSFLDKKESNKKIKEQGFYISLGERDPDVAAVAVPVLDSDDQIFGALSVSGLISRFDAAKRELALQELISKSKELAKLLVNEGLSPDLSL</sequence>
<dbReference type="SMART" id="SM00346">
    <property type="entry name" value="HTH_ICLR"/>
    <property type="match status" value="1"/>
</dbReference>
<proteinExistence type="predicted"/>
<feature type="domain" description="HTH iclR-type" evidence="4">
    <location>
        <begin position="9"/>
        <end position="70"/>
    </location>
</feature>
<evidence type="ECO:0000313" key="7">
    <source>
        <dbReference type="Proteomes" id="UP000594903"/>
    </source>
</evidence>
<protein>
    <submittedName>
        <fullName evidence="6">IclR family transcriptional regulator</fullName>
    </submittedName>
</protein>
<dbReference type="InterPro" id="IPR005471">
    <property type="entry name" value="Tscrpt_reg_IclR_N"/>
</dbReference>
<name>A0A7T3BR95_9BURK</name>
<dbReference type="InterPro" id="IPR014757">
    <property type="entry name" value="Tscrpt_reg_IclR_C"/>
</dbReference>
<dbReference type="InterPro" id="IPR036388">
    <property type="entry name" value="WH-like_DNA-bd_sf"/>
</dbReference>
<evidence type="ECO:0000256" key="2">
    <source>
        <dbReference type="ARBA" id="ARBA00023125"/>
    </source>
</evidence>
<gene>
    <name evidence="6" type="ORF">I6G29_01875</name>
</gene>
<dbReference type="PANTHER" id="PTHR30136:SF35">
    <property type="entry name" value="HTH-TYPE TRANSCRIPTIONAL REGULATOR RV1719"/>
    <property type="match status" value="1"/>
</dbReference>
<organism evidence="6 7">
    <name type="scientific">Oligella ureolytica</name>
    <dbReference type="NCBI Taxonomy" id="90244"/>
    <lineage>
        <taxon>Bacteria</taxon>
        <taxon>Pseudomonadati</taxon>
        <taxon>Pseudomonadota</taxon>
        <taxon>Betaproteobacteria</taxon>
        <taxon>Burkholderiales</taxon>
        <taxon>Alcaligenaceae</taxon>
        <taxon>Oligella</taxon>
    </lineage>
</organism>
<dbReference type="InterPro" id="IPR036390">
    <property type="entry name" value="WH_DNA-bd_sf"/>
</dbReference>
<feature type="domain" description="IclR-ED" evidence="5">
    <location>
        <begin position="71"/>
        <end position="228"/>
    </location>
</feature>
<reference evidence="6 7" key="1">
    <citation type="submission" date="2020-12" db="EMBL/GenBank/DDBJ databases">
        <title>FDA dAtabase for Regulatory Grade micrObial Sequences (FDA-ARGOS): Supporting development and validation of Infectious Disease Dx tests.</title>
        <authorList>
            <person name="Sproer C."/>
            <person name="Gronow S."/>
            <person name="Severitt S."/>
            <person name="Schroder I."/>
            <person name="Tallon L."/>
            <person name="Sadzewicz L."/>
            <person name="Zhao X."/>
            <person name="Boylan J."/>
            <person name="Ott S."/>
            <person name="Bowen H."/>
            <person name="Vavikolanu K."/>
            <person name="Mehta A."/>
            <person name="Aluvathingal J."/>
            <person name="Nadendla S."/>
            <person name="Lowell S."/>
            <person name="Myers T."/>
            <person name="Yan Y."/>
            <person name="Sichtig H."/>
        </authorList>
    </citation>
    <scope>NUCLEOTIDE SEQUENCE [LARGE SCALE GENOMIC DNA]</scope>
    <source>
        <strain evidence="6 7">FDAARGOS_872</strain>
    </source>
</reference>
<keyword evidence="3" id="KW-0804">Transcription</keyword>
<keyword evidence="2" id="KW-0238">DNA-binding</keyword>
<evidence type="ECO:0000256" key="1">
    <source>
        <dbReference type="ARBA" id="ARBA00023015"/>
    </source>
</evidence>
<evidence type="ECO:0000259" key="5">
    <source>
        <dbReference type="PROSITE" id="PS51078"/>
    </source>
</evidence>
<keyword evidence="7" id="KW-1185">Reference proteome</keyword>
<dbReference type="Gene3D" id="3.30.450.40">
    <property type="match status" value="2"/>
</dbReference>
<dbReference type="Pfam" id="PF01614">
    <property type="entry name" value="IclR_C"/>
    <property type="match status" value="1"/>
</dbReference>
<dbReference type="RefSeq" id="WP_018574169.1">
    <property type="nucleotide sequence ID" value="NZ_CP065725.1"/>
</dbReference>
<accession>A0A7T3BR95</accession>
<keyword evidence="1" id="KW-0805">Transcription regulation</keyword>
<dbReference type="EMBL" id="CP065725">
    <property type="protein sequence ID" value="QPT40391.1"/>
    <property type="molecule type" value="Genomic_DNA"/>
</dbReference>
<dbReference type="InterPro" id="IPR050707">
    <property type="entry name" value="HTH_MetabolicPath_Reg"/>
</dbReference>
<evidence type="ECO:0000259" key="4">
    <source>
        <dbReference type="PROSITE" id="PS51077"/>
    </source>
</evidence>
<dbReference type="InterPro" id="IPR029016">
    <property type="entry name" value="GAF-like_dom_sf"/>
</dbReference>
<dbReference type="Pfam" id="PF09339">
    <property type="entry name" value="HTH_IclR"/>
    <property type="match status" value="1"/>
</dbReference>
<dbReference type="PANTHER" id="PTHR30136">
    <property type="entry name" value="HELIX-TURN-HELIX TRANSCRIPTIONAL REGULATOR, ICLR FAMILY"/>
    <property type="match status" value="1"/>
</dbReference>
<dbReference type="PROSITE" id="PS51078">
    <property type="entry name" value="ICLR_ED"/>
    <property type="match status" value="1"/>
</dbReference>
<evidence type="ECO:0000256" key="3">
    <source>
        <dbReference type="ARBA" id="ARBA00023163"/>
    </source>
</evidence>